<evidence type="ECO:0000256" key="4">
    <source>
        <dbReference type="ARBA" id="ARBA00022741"/>
    </source>
</evidence>
<evidence type="ECO:0000256" key="5">
    <source>
        <dbReference type="ARBA" id="ARBA00022777"/>
    </source>
</evidence>
<dbReference type="AlphaFoldDB" id="A0A167M5G8"/>
<keyword evidence="5 10" id="KW-0418">Kinase</keyword>
<evidence type="ECO:0000259" key="9">
    <source>
        <dbReference type="PROSITE" id="PS50011"/>
    </source>
</evidence>
<dbReference type="PANTHER" id="PTHR48012">
    <property type="entry name" value="STERILE20-LIKE KINASE, ISOFORM B-RELATED"/>
    <property type="match status" value="1"/>
</dbReference>
<evidence type="ECO:0000256" key="1">
    <source>
        <dbReference type="ARBA" id="ARBA00008874"/>
    </source>
</evidence>
<feature type="non-terminal residue" evidence="10">
    <location>
        <position position="93"/>
    </location>
</feature>
<dbReference type="Pfam" id="PF00069">
    <property type="entry name" value="Pkinase"/>
    <property type="match status" value="1"/>
</dbReference>
<dbReference type="GO" id="GO:0005737">
    <property type="term" value="C:cytoplasm"/>
    <property type="evidence" value="ECO:0007669"/>
    <property type="project" value="TreeGrafter"/>
</dbReference>
<dbReference type="GO" id="GO:0004674">
    <property type="term" value="F:protein serine/threonine kinase activity"/>
    <property type="evidence" value="ECO:0007669"/>
    <property type="project" value="UniProtKB-KW"/>
</dbReference>
<comment type="catalytic activity">
    <reaction evidence="8">
        <text>L-seryl-[protein] + ATP = O-phospho-L-seryl-[protein] + ADP + H(+)</text>
        <dbReference type="Rhea" id="RHEA:17989"/>
        <dbReference type="Rhea" id="RHEA-COMP:9863"/>
        <dbReference type="Rhea" id="RHEA-COMP:11604"/>
        <dbReference type="ChEBI" id="CHEBI:15378"/>
        <dbReference type="ChEBI" id="CHEBI:29999"/>
        <dbReference type="ChEBI" id="CHEBI:30616"/>
        <dbReference type="ChEBI" id="CHEBI:83421"/>
        <dbReference type="ChEBI" id="CHEBI:456216"/>
        <dbReference type="EC" id="2.7.11.1"/>
    </reaction>
</comment>
<dbReference type="InterPro" id="IPR050629">
    <property type="entry name" value="STE20/SPS1-PAK"/>
</dbReference>
<dbReference type="Proteomes" id="UP000076738">
    <property type="component" value="Unassembled WGS sequence"/>
</dbReference>
<name>A0A167M5G8_CALVF</name>
<evidence type="ECO:0000313" key="10">
    <source>
        <dbReference type="EMBL" id="KZO96354.1"/>
    </source>
</evidence>
<dbReference type="InterPro" id="IPR000719">
    <property type="entry name" value="Prot_kinase_dom"/>
</dbReference>
<keyword evidence="3" id="KW-0808">Transferase</keyword>
<reference evidence="10 11" key="1">
    <citation type="journal article" date="2016" name="Mol. Biol. Evol.">
        <title>Comparative Genomics of Early-Diverging Mushroom-Forming Fungi Provides Insights into the Origins of Lignocellulose Decay Capabilities.</title>
        <authorList>
            <person name="Nagy L.G."/>
            <person name="Riley R."/>
            <person name="Tritt A."/>
            <person name="Adam C."/>
            <person name="Daum C."/>
            <person name="Floudas D."/>
            <person name="Sun H."/>
            <person name="Yadav J.S."/>
            <person name="Pangilinan J."/>
            <person name="Larsson K.H."/>
            <person name="Matsuura K."/>
            <person name="Barry K."/>
            <person name="Labutti K."/>
            <person name="Kuo R."/>
            <person name="Ohm R.A."/>
            <person name="Bhattacharya S.S."/>
            <person name="Shirouzu T."/>
            <person name="Yoshinaga Y."/>
            <person name="Martin F.M."/>
            <person name="Grigoriev I.V."/>
            <person name="Hibbett D.S."/>
        </authorList>
    </citation>
    <scope>NUCLEOTIDE SEQUENCE [LARGE SCALE GENOMIC DNA]</scope>
    <source>
        <strain evidence="10 11">TUFC12733</strain>
    </source>
</reference>
<keyword evidence="6" id="KW-0067">ATP-binding</keyword>
<dbReference type="PROSITE" id="PS50011">
    <property type="entry name" value="PROTEIN_KINASE_DOM"/>
    <property type="match status" value="1"/>
</dbReference>
<dbReference type="InterPro" id="IPR008271">
    <property type="entry name" value="Ser/Thr_kinase_AS"/>
</dbReference>
<gene>
    <name evidence="10" type="ORF">CALVIDRAFT_481530</name>
</gene>
<dbReference type="Gene3D" id="1.10.510.10">
    <property type="entry name" value="Transferase(Phosphotransferase) domain 1"/>
    <property type="match status" value="1"/>
</dbReference>
<comment type="catalytic activity">
    <reaction evidence="7">
        <text>L-threonyl-[protein] + ATP = O-phospho-L-threonyl-[protein] + ADP + H(+)</text>
        <dbReference type="Rhea" id="RHEA:46608"/>
        <dbReference type="Rhea" id="RHEA-COMP:11060"/>
        <dbReference type="Rhea" id="RHEA-COMP:11605"/>
        <dbReference type="ChEBI" id="CHEBI:15378"/>
        <dbReference type="ChEBI" id="CHEBI:30013"/>
        <dbReference type="ChEBI" id="CHEBI:30616"/>
        <dbReference type="ChEBI" id="CHEBI:61977"/>
        <dbReference type="ChEBI" id="CHEBI:456216"/>
        <dbReference type="EC" id="2.7.11.1"/>
    </reaction>
</comment>
<evidence type="ECO:0000256" key="2">
    <source>
        <dbReference type="ARBA" id="ARBA00022527"/>
    </source>
</evidence>
<proteinExistence type="inferred from homology"/>
<dbReference type="InterPro" id="IPR011009">
    <property type="entry name" value="Kinase-like_dom_sf"/>
</dbReference>
<dbReference type="STRING" id="1330018.A0A167M5G8"/>
<feature type="domain" description="Protein kinase" evidence="9">
    <location>
        <begin position="1"/>
        <end position="93"/>
    </location>
</feature>
<accession>A0A167M5G8</accession>
<dbReference type="GO" id="GO:0005524">
    <property type="term" value="F:ATP binding"/>
    <property type="evidence" value="ECO:0007669"/>
    <property type="project" value="UniProtKB-KW"/>
</dbReference>
<dbReference type="EMBL" id="KV417284">
    <property type="protein sequence ID" value="KZO96354.1"/>
    <property type="molecule type" value="Genomic_DNA"/>
</dbReference>
<comment type="similarity">
    <text evidence="1">Belongs to the protein kinase superfamily. STE Ser/Thr protein kinase family. STE20 subfamily.</text>
</comment>
<evidence type="ECO:0000256" key="3">
    <source>
        <dbReference type="ARBA" id="ARBA00022679"/>
    </source>
</evidence>
<evidence type="ECO:0000256" key="6">
    <source>
        <dbReference type="ARBA" id="ARBA00022840"/>
    </source>
</evidence>
<dbReference type="SUPFAM" id="SSF56112">
    <property type="entry name" value="Protein kinase-like (PK-like)"/>
    <property type="match status" value="1"/>
</dbReference>
<evidence type="ECO:0000256" key="8">
    <source>
        <dbReference type="ARBA" id="ARBA00048679"/>
    </source>
</evidence>
<dbReference type="PANTHER" id="PTHR48012:SF10">
    <property type="entry name" value="FI20177P1"/>
    <property type="match status" value="1"/>
</dbReference>
<keyword evidence="2" id="KW-0723">Serine/threonine-protein kinase</keyword>
<sequence length="93" mass="10142">MGCLFTGVAYLHSKNIAHRDLKPANVLLTSNWDIKIADFGLSKPDTTSSGLHTFVGSRPYMAPEVFAVETGDHVTQYSCKADVWSLGVILSEL</sequence>
<organism evidence="10 11">
    <name type="scientific">Calocera viscosa (strain TUFC12733)</name>
    <dbReference type="NCBI Taxonomy" id="1330018"/>
    <lineage>
        <taxon>Eukaryota</taxon>
        <taxon>Fungi</taxon>
        <taxon>Dikarya</taxon>
        <taxon>Basidiomycota</taxon>
        <taxon>Agaricomycotina</taxon>
        <taxon>Dacrymycetes</taxon>
        <taxon>Dacrymycetales</taxon>
        <taxon>Dacrymycetaceae</taxon>
        <taxon>Calocera</taxon>
    </lineage>
</organism>
<dbReference type="SMART" id="SM00220">
    <property type="entry name" value="S_TKc"/>
    <property type="match status" value="1"/>
</dbReference>
<dbReference type="OrthoDB" id="346907at2759"/>
<evidence type="ECO:0000313" key="11">
    <source>
        <dbReference type="Proteomes" id="UP000076738"/>
    </source>
</evidence>
<keyword evidence="11" id="KW-1185">Reference proteome</keyword>
<keyword evidence="4" id="KW-0547">Nucleotide-binding</keyword>
<protein>
    <submittedName>
        <fullName evidence="10">Pkinase-domain-containing protein</fullName>
    </submittedName>
</protein>
<dbReference type="PROSITE" id="PS00108">
    <property type="entry name" value="PROTEIN_KINASE_ST"/>
    <property type="match status" value="1"/>
</dbReference>
<evidence type="ECO:0000256" key="7">
    <source>
        <dbReference type="ARBA" id="ARBA00047899"/>
    </source>
</evidence>